<comment type="cofactor">
    <cofactor evidence="1">
        <name>Fe(2+)</name>
        <dbReference type="ChEBI" id="CHEBI:29033"/>
    </cofactor>
</comment>
<evidence type="ECO:0000256" key="1">
    <source>
        <dbReference type="ARBA" id="ARBA00001954"/>
    </source>
</evidence>
<dbReference type="GO" id="GO:0005506">
    <property type="term" value="F:iron ion binding"/>
    <property type="evidence" value="ECO:0007669"/>
    <property type="project" value="UniProtKB-ARBA"/>
</dbReference>
<evidence type="ECO:0000313" key="3">
    <source>
        <dbReference type="Proteomes" id="UP000311469"/>
    </source>
</evidence>
<protein>
    <submittedName>
        <fullName evidence="2">Phytanoyl-CoA dioxygenase family protein</fullName>
    </submittedName>
</protein>
<evidence type="ECO:0000313" key="2">
    <source>
        <dbReference type="EMBL" id="QDC39437.1"/>
    </source>
</evidence>
<dbReference type="Pfam" id="PF05721">
    <property type="entry name" value="PhyH"/>
    <property type="match status" value="1"/>
</dbReference>
<keyword evidence="2" id="KW-0560">Oxidoreductase</keyword>
<dbReference type="AlphaFoldDB" id="A0A5B8CLS1"/>
<dbReference type="InterPro" id="IPR008775">
    <property type="entry name" value="Phytyl_CoA_dOase-like"/>
</dbReference>
<gene>
    <name evidence="2" type="ORF">FIL70_19610</name>
</gene>
<keyword evidence="2" id="KW-0223">Dioxygenase</keyword>
<dbReference type="Proteomes" id="UP000311469">
    <property type="component" value="Chromosome cSF2"/>
</dbReference>
<dbReference type="PANTHER" id="PTHR20883:SF48">
    <property type="entry name" value="ECTOINE DIOXYGENASE"/>
    <property type="match status" value="1"/>
</dbReference>
<organism evidence="2 3">
    <name type="scientific">Sphingobium fuliginis ATCC 27551</name>
    <dbReference type="NCBI Taxonomy" id="1208342"/>
    <lineage>
        <taxon>Bacteria</taxon>
        <taxon>Pseudomonadati</taxon>
        <taxon>Pseudomonadota</taxon>
        <taxon>Alphaproteobacteria</taxon>
        <taxon>Sphingomonadales</taxon>
        <taxon>Sphingomonadaceae</taxon>
        <taxon>Sphingobium</taxon>
    </lineage>
</organism>
<reference evidence="2 3" key="1">
    <citation type="submission" date="2019-06" db="EMBL/GenBank/DDBJ databases">
        <title>Genome organization and adaptive potential of archetypical organophosphate degarding Sphingobium fuliginis ATCC 27551.</title>
        <authorList>
            <person name="Sarwar A."/>
            <person name="Parthasarathy S."/>
            <person name="Singh C."/>
            <person name="Siddavattam D."/>
        </authorList>
    </citation>
    <scope>NUCLEOTIDE SEQUENCE [LARGE SCALE GENOMIC DNA]</scope>
    <source>
        <strain evidence="2 3">ATCC 27551</strain>
    </source>
</reference>
<accession>A0A5B8CLS1</accession>
<sequence>MERAMSAFDVATARSSLIRDGFTVIRDAFSARSVEEIVEIHRLLVAALDDPVRPGDRFRMDMGRGLAGAGPARLSQHEIRYASNLAPRLMATEVFVRSQRLVDAIAGPMHFAFDHIIFKPGHSATTTPWHQDIAYRKLGGGAHAGGLARLHLWIPLQDTSLEQGCMEFVPGSHRAGVMPHRPFTRISGTLGREAAVPQAGERVACPIEAGGLTIHTPLTLHYTGANLTPRARGAWIIQFSRFGRMERAIKRGLGIAPRTVLAE</sequence>
<dbReference type="KEGG" id="sufl:FIL70_19610"/>
<name>A0A5B8CLS1_SPHSA</name>
<dbReference type="EMBL" id="CP041017">
    <property type="protein sequence ID" value="QDC39437.1"/>
    <property type="molecule type" value="Genomic_DNA"/>
</dbReference>
<dbReference type="Gene3D" id="2.60.120.620">
    <property type="entry name" value="q2cbj1_9rhob like domain"/>
    <property type="match status" value="1"/>
</dbReference>
<dbReference type="SUPFAM" id="SSF51197">
    <property type="entry name" value="Clavaminate synthase-like"/>
    <property type="match status" value="1"/>
</dbReference>
<proteinExistence type="predicted"/>
<dbReference type="GO" id="GO:0016706">
    <property type="term" value="F:2-oxoglutarate-dependent dioxygenase activity"/>
    <property type="evidence" value="ECO:0007669"/>
    <property type="project" value="UniProtKB-ARBA"/>
</dbReference>
<dbReference type="PANTHER" id="PTHR20883">
    <property type="entry name" value="PHYTANOYL-COA DIOXYGENASE DOMAIN CONTAINING 1"/>
    <property type="match status" value="1"/>
</dbReference>